<feature type="domain" description="F-box" evidence="2">
    <location>
        <begin position="90"/>
        <end position="130"/>
    </location>
</feature>
<dbReference type="SMART" id="SM00256">
    <property type="entry name" value="FBOX"/>
    <property type="match status" value="1"/>
</dbReference>
<organism evidence="3 4">
    <name type="scientific">Chloropicon roscoffensis</name>
    <dbReference type="NCBI Taxonomy" id="1461544"/>
    <lineage>
        <taxon>Eukaryota</taxon>
        <taxon>Viridiplantae</taxon>
        <taxon>Chlorophyta</taxon>
        <taxon>Chloropicophyceae</taxon>
        <taxon>Chloropicales</taxon>
        <taxon>Chloropicaceae</taxon>
        <taxon>Chloropicon</taxon>
    </lineage>
</organism>
<dbReference type="InterPro" id="IPR001810">
    <property type="entry name" value="F-box_dom"/>
</dbReference>
<evidence type="ECO:0000313" key="4">
    <source>
        <dbReference type="Proteomes" id="UP001472866"/>
    </source>
</evidence>
<evidence type="ECO:0000313" key="3">
    <source>
        <dbReference type="EMBL" id="WZN64142.1"/>
    </source>
</evidence>
<dbReference type="InterPro" id="IPR036047">
    <property type="entry name" value="F-box-like_dom_sf"/>
</dbReference>
<protein>
    <submittedName>
        <fullName evidence="3">F-box domain-containing protein</fullName>
    </submittedName>
</protein>
<dbReference type="AlphaFoldDB" id="A0AAX4PDR5"/>
<dbReference type="SUPFAM" id="SSF81383">
    <property type="entry name" value="F-box domain"/>
    <property type="match status" value="1"/>
</dbReference>
<proteinExistence type="predicted"/>
<dbReference type="EMBL" id="CP151509">
    <property type="protein sequence ID" value="WZN64142.1"/>
    <property type="molecule type" value="Genomic_DNA"/>
</dbReference>
<evidence type="ECO:0000256" key="1">
    <source>
        <dbReference type="SAM" id="MobiDB-lite"/>
    </source>
</evidence>
<sequence>MASSSGRVVATEGSSPGRSRPPDPCLDCLHDLLSAAKRLRGCEALPDDLAHQVSTQCREVHRVLEKADGRSLRLLDVLCSRHSGDINDKLNAHLLTLCFKNLECADLCRAAGVCKLWRQVASSDECWDALLRRLPISNFVVNEPPSLRRQNGSRRVASRLRYLLYRSRSGKWDDHEDFRDRFVVDSTYLPQAASPLKLVAFEDKHESVVVSSTGQKAFPLVVSSHSDEPTVEPRERRRLAVRAFPALVRGGGRWTVRLKRFLPTAVNAIGIAAECERGRVVWLFNTDGTDSPITEASLGADAGVETRVEVLRWHGFGEVVAPSFWTVGFSIQQDRLVLECGMREQGGCPLVERTGLVRALAGQEGCAGAAGGEGVRCSLVMLLQDSKASVIDIRDW</sequence>
<name>A0AAX4PDR5_9CHLO</name>
<keyword evidence="4" id="KW-1185">Reference proteome</keyword>
<feature type="region of interest" description="Disordered" evidence="1">
    <location>
        <begin position="1"/>
        <end position="22"/>
    </location>
</feature>
<dbReference type="Gene3D" id="1.20.1280.50">
    <property type="match status" value="1"/>
</dbReference>
<gene>
    <name evidence="3" type="ORF">HKI87_09g56960</name>
</gene>
<dbReference type="Pfam" id="PF00646">
    <property type="entry name" value="F-box"/>
    <property type="match status" value="1"/>
</dbReference>
<accession>A0AAX4PDR5</accession>
<dbReference type="Proteomes" id="UP001472866">
    <property type="component" value="Chromosome 09"/>
</dbReference>
<evidence type="ECO:0000259" key="2">
    <source>
        <dbReference type="SMART" id="SM00256"/>
    </source>
</evidence>
<reference evidence="3 4" key="1">
    <citation type="submission" date="2024-03" db="EMBL/GenBank/DDBJ databases">
        <title>Complete genome sequence of the green alga Chloropicon roscoffensis RCC1871.</title>
        <authorList>
            <person name="Lemieux C."/>
            <person name="Pombert J.-F."/>
            <person name="Otis C."/>
            <person name="Turmel M."/>
        </authorList>
    </citation>
    <scope>NUCLEOTIDE SEQUENCE [LARGE SCALE GENOMIC DNA]</scope>
    <source>
        <strain evidence="3 4">RCC1871</strain>
    </source>
</reference>